<dbReference type="PROSITE" id="PS51257">
    <property type="entry name" value="PROKAR_LIPOPROTEIN"/>
    <property type="match status" value="1"/>
</dbReference>
<keyword evidence="1" id="KW-0812">Transmembrane</keyword>
<feature type="transmembrane region" description="Helical" evidence="1">
    <location>
        <begin position="7"/>
        <end position="26"/>
    </location>
</feature>
<organism evidence="2">
    <name type="scientific">marine sediment metagenome</name>
    <dbReference type="NCBI Taxonomy" id="412755"/>
    <lineage>
        <taxon>unclassified sequences</taxon>
        <taxon>metagenomes</taxon>
        <taxon>ecological metagenomes</taxon>
    </lineage>
</organism>
<gene>
    <name evidence="2" type="ORF">LCGC14_1718580</name>
</gene>
<evidence type="ECO:0000256" key="1">
    <source>
        <dbReference type="SAM" id="Phobius"/>
    </source>
</evidence>
<accession>A0A0F9JTK3</accession>
<name>A0A0F9JTK3_9ZZZZ</name>
<keyword evidence="1" id="KW-1133">Transmembrane helix</keyword>
<protein>
    <submittedName>
        <fullName evidence="2">Uncharacterized protein</fullName>
    </submittedName>
</protein>
<reference evidence="2" key="1">
    <citation type="journal article" date="2015" name="Nature">
        <title>Complex archaea that bridge the gap between prokaryotes and eukaryotes.</title>
        <authorList>
            <person name="Spang A."/>
            <person name="Saw J.H."/>
            <person name="Jorgensen S.L."/>
            <person name="Zaremba-Niedzwiedzka K."/>
            <person name="Martijn J."/>
            <person name="Lind A.E."/>
            <person name="van Eijk R."/>
            <person name="Schleper C."/>
            <person name="Guy L."/>
            <person name="Ettema T.J."/>
        </authorList>
    </citation>
    <scope>NUCLEOTIDE SEQUENCE</scope>
</reference>
<sequence length="83" mass="8968">MKGTIHVGLLIVAVIMLIIGVILGITWGISCIFGDSIMANAREATIGARILCILLLGGLGIVSMLAFQSRKEDRQEKWKSERG</sequence>
<keyword evidence="1" id="KW-0472">Membrane</keyword>
<dbReference type="EMBL" id="LAZR01015429">
    <property type="protein sequence ID" value="KKM13213.1"/>
    <property type="molecule type" value="Genomic_DNA"/>
</dbReference>
<evidence type="ECO:0000313" key="2">
    <source>
        <dbReference type="EMBL" id="KKM13213.1"/>
    </source>
</evidence>
<proteinExistence type="predicted"/>
<comment type="caution">
    <text evidence="2">The sequence shown here is derived from an EMBL/GenBank/DDBJ whole genome shotgun (WGS) entry which is preliminary data.</text>
</comment>
<dbReference type="AlphaFoldDB" id="A0A0F9JTK3"/>
<feature type="transmembrane region" description="Helical" evidence="1">
    <location>
        <begin position="46"/>
        <end position="67"/>
    </location>
</feature>